<dbReference type="RefSeq" id="WP_088337536.1">
    <property type="nucleotide sequence ID" value="NZ_CP021934.1"/>
</dbReference>
<keyword evidence="3" id="KW-1185">Reference proteome</keyword>
<dbReference type="AlphaFoldDB" id="A0A1Z3CKI3"/>
<gene>
    <name evidence="2" type="ORF">CBG50_08840</name>
</gene>
<evidence type="ECO:0000256" key="1">
    <source>
        <dbReference type="SAM" id="MobiDB-lite"/>
    </source>
</evidence>
<name>A0A1Z3CKI3_FUSNP</name>
<evidence type="ECO:0000313" key="2">
    <source>
        <dbReference type="EMBL" id="ASC03382.1"/>
    </source>
</evidence>
<protein>
    <submittedName>
        <fullName evidence="2">Uncharacterized protein</fullName>
    </submittedName>
</protein>
<reference evidence="2 3" key="1">
    <citation type="submission" date="2017-06" db="EMBL/GenBank/DDBJ databases">
        <title>Draft genome sequence of Fusobacterium nucleatum subsp. polymorphum KCOM 1260 (=ChDC F218).</title>
        <authorList>
            <person name="Kook J.-K."/>
            <person name="Park S.-N."/>
            <person name="Lim Y.K."/>
            <person name="Roh H."/>
        </authorList>
    </citation>
    <scope>NUCLEOTIDE SEQUENCE [LARGE SCALE GENOMIC DNA]</scope>
    <source>
        <strain evidence="3">KCOM 1260 (ChDC F218)</strain>
    </source>
</reference>
<proteinExistence type="predicted"/>
<feature type="region of interest" description="Disordered" evidence="1">
    <location>
        <begin position="46"/>
        <end position="86"/>
    </location>
</feature>
<accession>A0A1Z3CKI3</accession>
<sequence>MVKVEFTGSVEEVKKEIREFIEVNCTEVVNSTEKAISKALDNARAVEKTTPKVEEKKEVAKKVEEAPAPKLPTAPAKKEEAPVEVATPLPTKTAEYTAADLQKIAAAWVNMDIDNNRTVLVNLLSSFGVKAITVLPKENYGAFIQELKNLGADV</sequence>
<evidence type="ECO:0000313" key="3">
    <source>
        <dbReference type="Proteomes" id="UP000196759"/>
    </source>
</evidence>
<dbReference type="EMBL" id="CP021934">
    <property type="protein sequence ID" value="ASC03382.1"/>
    <property type="molecule type" value="Genomic_DNA"/>
</dbReference>
<feature type="compositionally biased region" description="Basic and acidic residues" evidence="1">
    <location>
        <begin position="46"/>
        <end position="67"/>
    </location>
</feature>
<organism evidence="2 3">
    <name type="scientific">Fusobacterium nucleatum subsp. polymorphum</name>
    <name type="common">Fusobacterium polymorphum</name>
    <dbReference type="NCBI Taxonomy" id="76857"/>
    <lineage>
        <taxon>Bacteria</taxon>
        <taxon>Fusobacteriati</taxon>
        <taxon>Fusobacteriota</taxon>
        <taxon>Fusobacteriia</taxon>
        <taxon>Fusobacteriales</taxon>
        <taxon>Fusobacteriaceae</taxon>
        <taxon>Fusobacterium</taxon>
    </lineage>
</organism>
<dbReference type="Proteomes" id="UP000196759">
    <property type="component" value="Chromosome"/>
</dbReference>